<proteinExistence type="predicted"/>
<dbReference type="EMBL" id="SAXX01000011">
    <property type="protein sequence ID" value="TXJ33642.1"/>
    <property type="molecule type" value="Genomic_DNA"/>
</dbReference>
<keyword evidence="1" id="KW-1133">Transmembrane helix</keyword>
<evidence type="ECO:0000313" key="3">
    <source>
        <dbReference type="Proteomes" id="UP000324707"/>
    </source>
</evidence>
<dbReference type="RefSeq" id="WP_147736354.1">
    <property type="nucleotide sequence ID" value="NZ_SAXX01000011.1"/>
</dbReference>
<organism evidence="2 3">
    <name type="scientific">Brachyspira aalborgi</name>
    <dbReference type="NCBI Taxonomy" id="29522"/>
    <lineage>
        <taxon>Bacteria</taxon>
        <taxon>Pseudomonadati</taxon>
        <taxon>Spirochaetota</taxon>
        <taxon>Spirochaetia</taxon>
        <taxon>Brachyspirales</taxon>
        <taxon>Brachyspiraceae</taxon>
        <taxon>Brachyspira</taxon>
    </lineage>
</organism>
<keyword evidence="1" id="KW-0472">Membrane</keyword>
<gene>
    <name evidence="2" type="ORF">EPJ69_04485</name>
</gene>
<dbReference type="Proteomes" id="UP000324707">
    <property type="component" value="Unassembled WGS sequence"/>
</dbReference>
<accession>A0A5C8EAH7</accession>
<reference evidence="2 3" key="1">
    <citation type="journal article" date="1992" name="Lakartidningen">
        <title>[Penicillin V and not amoxicillin is the first choice preparation in acute otitis].</title>
        <authorList>
            <person name="Kamme C."/>
            <person name="Lundgren K."/>
            <person name="Prellner K."/>
        </authorList>
    </citation>
    <scope>NUCLEOTIDE SEQUENCE [LARGE SCALE GENOMIC DNA]</scope>
    <source>
        <strain evidence="2 3">PC5538III-lc</strain>
    </source>
</reference>
<evidence type="ECO:0000313" key="2">
    <source>
        <dbReference type="EMBL" id="TXJ33642.1"/>
    </source>
</evidence>
<feature type="transmembrane region" description="Helical" evidence="1">
    <location>
        <begin position="7"/>
        <end position="26"/>
    </location>
</feature>
<keyword evidence="1" id="KW-0812">Transmembrane</keyword>
<name>A0A5C8EAH7_9SPIR</name>
<protein>
    <submittedName>
        <fullName evidence="2">Uncharacterized protein</fullName>
    </submittedName>
</protein>
<comment type="caution">
    <text evidence="2">The sequence shown here is derived from an EMBL/GenBank/DDBJ whole genome shotgun (WGS) entry which is preliminary data.</text>
</comment>
<sequence>MNKIFRKILINIIKICIFLTICNLLYSEDNFKNKMDKHISQVQNKWRFNPFRYETLKRLYGWLDPEVYNSKYWIGDIFNIENMYPKYEYRFDKMAFYHQPTLATEINPIDILYKDNHRFRIGVGFLTQFYLSVYKPNFSIYYGESLFFGTYMQTELYFDYIYKESLRFRFTPVRHVCAHIGGDILGDYELYDINKEEFRDSSIESMNFAIYYNYGYFTFYGGFSFAMSGFNESNFINLFKIFYGTDFRFPIWGEISLITGIYASLDYDKINFVYRAHNFKGYIITDSYNKCYPFVAVGIGIEVYRFTLGIKYEYNRSRQLYAYRKMESKLGVEATLFF</sequence>
<dbReference type="AlphaFoldDB" id="A0A5C8EAH7"/>
<evidence type="ECO:0000256" key="1">
    <source>
        <dbReference type="SAM" id="Phobius"/>
    </source>
</evidence>